<reference evidence="10" key="1">
    <citation type="journal article" date="2014" name="Proc. Natl. Acad. Sci. U.S.A.">
        <title>Extensive sampling of basidiomycete genomes demonstrates inadequacy of the white-rot/brown-rot paradigm for wood decay fungi.</title>
        <authorList>
            <person name="Riley R."/>
            <person name="Salamov A.A."/>
            <person name="Brown D.W."/>
            <person name="Nagy L.G."/>
            <person name="Floudas D."/>
            <person name="Held B.W."/>
            <person name="Levasseur A."/>
            <person name="Lombard V."/>
            <person name="Morin E."/>
            <person name="Otillar R."/>
            <person name="Lindquist E.A."/>
            <person name="Sun H."/>
            <person name="LaButti K.M."/>
            <person name="Schmutz J."/>
            <person name="Jabbour D."/>
            <person name="Luo H."/>
            <person name="Baker S.E."/>
            <person name="Pisabarro A.G."/>
            <person name="Walton J.D."/>
            <person name="Blanchette R.A."/>
            <person name="Henrissat B."/>
            <person name="Martin F."/>
            <person name="Cullen D."/>
            <person name="Hibbett D.S."/>
            <person name="Grigoriev I.V."/>
        </authorList>
    </citation>
    <scope>NUCLEOTIDE SEQUENCE [LARGE SCALE GENOMIC DNA]</scope>
    <source>
        <strain evidence="10">FD-172 SS1</strain>
    </source>
</reference>
<feature type="transmembrane region" description="Helical" evidence="8">
    <location>
        <begin position="307"/>
        <end position="326"/>
    </location>
</feature>
<feature type="transmembrane region" description="Helical" evidence="8">
    <location>
        <begin position="40"/>
        <end position="61"/>
    </location>
</feature>
<evidence type="ECO:0000313" key="9">
    <source>
        <dbReference type="EMBL" id="KDQ19574.1"/>
    </source>
</evidence>
<organism evidence="9 10">
    <name type="scientific">Botryobasidium botryosum (strain FD-172 SS1)</name>
    <dbReference type="NCBI Taxonomy" id="930990"/>
    <lineage>
        <taxon>Eukaryota</taxon>
        <taxon>Fungi</taxon>
        <taxon>Dikarya</taxon>
        <taxon>Basidiomycota</taxon>
        <taxon>Agaricomycotina</taxon>
        <taxon>Agaricomycetes</taxon>
        <taxon>Cantharellales</taxon>
        <taxon>Botryobasidiaceae</taxon>
        <taxon>Botryobasidium</taxon>
    </lineage>
</organism>
<sequence length="387" mass="41779">MGEARKRRASTALSNGAGNGSAHHPAPAAPPTRDTLRSFLLDYTFPLFFVFGGCCTNAWALESLLQGNPDVGTALTFCQLAFITLQSLPSFLTLRSFVPGLKPRAVPIYRWMLQVVLLATTSLLNNWAFSYRIPLTIQIIFRSAGLVVSMIIGFVFLRRRYSRAQVLAVLIVTSGVVLATLSKPISPSKSSAAHSERDIQTYFYGIFLLAVGLVLSGFLGLLQELTFAQYGPHWQECLFYTHALSLPIFAYFLSDVKSGLVALSKFSSRSIMGIPSLYLILLVNAASQWACVTGVNQLTSRMSSVSTNLVLTIRKALSLAMSVWLFGNGMNAGLAGGGALVLAGTLLYSKAAQQQQQGQGQGQGQGKGKERASQGASKAEAKDKKRH</sequence>
<feature type="transmembrane region" description="Helical" evidence="8">
    <location>
        <begin position="135"/>
        <end position="157"/>
    </location>
</feature>
<keyword evidence="4 8" id="KW-0812">Transmembrane</keyword>
<gene>
    <name evidence="9" type="ORF">BOTBODRAFT_153515</name>
</gene>
<keyword evidence="6 8" id="KW-0472">Membrane</keyword>
<dbReference type="SUPFAM" id="SSF103481">
    <property type="entry name" value="Multidrug resistance efflux transporter EmrE"/>
    <property type="match status" value="1"/>
</dbReference>
<dbReference type="InterPro" id="IPR013657">
    <property type="entry name" value="SCL35B1-4/HUT1"/>
</dbReference>
<protein>
    <recommendedName>
        <fullName evidence="11">Sugar phosphate transporter domain-containing protein</fullName>
    </recommendedName>
</protein>
<evidence type="ECO:0000256" key="2">
    <source>
        <dbReference type="ARBA" id="ARBA00022448"/>
    </source>
</evidence>
<evidence type="ECO:0000256" key="7">
    <source>
        <dbReference type="SAM" id="MobiDB-lite"/>
    </source>
</evidence>
<feature type="transmembrane region" description="Helical" evidence="8">
    <location>
        <begin position="202"/>
        <end position="225"/>
    </location>
</feature>
<accession>A0A067MVD7</accession>
<evidence type="ECO:0000256" key="4">
    <source>
        <dbReference type="ARBA" id="ARBA00022692"/>
    </source>
</evidence>
<dbReference type="FunCoup" id="A0A067MVD7">
    <property type="interactions" value="118"/>
</dbReference>
<keyword evidence="2" id="KW-0813">Transport</keyword>
<dbReference type="EMBL" id="KL198019">
    <property type="protein sequence ID" value="KDQ19574.1"/>
    <property type="molecule type" value="Genomic_DNA"/>
</dbReference>
<dbReference type="HOGENOM" id="CLU_033007_1_1_1"/>
<dbReference type="InterPro" id="IPR037185">
    <property type="entry name" value="EmrE-like"/>
</dbReference>
<feature type="transmembrane region" description="Helical" evidence="8">
    <location>
        <begin position="164"/>
        <end position="182"/>
    </location>
</feature>
<feature type="transmembrane region" description="Helical" evidence="8">
    <location>
        <begin position="109"/>
        <end position="129"/>
    </location>
</feature>
<evidence type="ECO:0000256" key="6">
    <source>
        <dbReference type="ARBA" id="ARBA00023136"/>
    </source>
</evidence>
<dbReference type="GO" id="GO:0005464">
    <property type="term" value="F:UDP-xylose transmembrane transporter activity"/>
    <property type="evidence" value="ECO:0007669"/>
    <property type="project" value="TreeGrafter"/>
</dbReference>
<dbReference type="GO" id="GO:0005462">
    <property type="term" value="F:UDP-N-acetylglucosamine transmembrane transporter activity"/>
    <property type="evidence" value="ECO:0007669"/>
    <property type="project" value="TreeGrafter"/>
</dbReference>
<keyword evidence="10" id="KW-1185">Reference proteome</keyword>
<dbReference type="Pfam" id="PF08449">
    <property type="entry name" value="UAA"/>
    <property type="match status" value="1"/>
</dbReference>
<dbReference type="AlphaFoldDB" id="A0A067MVD7"/>
<proteinExistence type="predicted"/>
<dbReference type="PANTHER" id="PTHR10778:SF4">
    <property type="entry name" value="NUCLEOTIDE SUGAR TRANSPORTER SLC35B4"/>
    <property type="match status" value="1"/>
</dbReference>
<evidence type="ECO:0000256" key="3">
    <source>
        <dbReference type="ARBA" id="ARBA00022597"/>
    </source>
</evidence>
<comment type="subcellular location">
    <subcellularLocation>
        <location evidence="1">Endomembrane system</location>
        <topology evidence="1">Multi-pass membrane protein</topology>
    </subcellularLocation>
</comment>
<feature type="region of interest" description="Disordered" evidence="7">
    <location>
        <begin position="357"/>
        <end position="387"/>
    </location>
</feature>
<evidence type="ECO:0000256" key="8">
    <source>
        <dbReference type="SAM" id="Phobius"/>
    </source>
</evidence>
<dbReference type="InParanoid" id="A0A067MVD7"/>
<keyword evidence="5 8" id="KW-1133">Transmembrane helix</keyword>
<feature type="region of interest" description="Disordered" evidence="7">
    <location>
        <begin position="1"/>
        <end position="30"/>
    </location>
</feature>
<keyword evidence="3" id="KW-0762">Sugar transport</keyword>
<evidence type="ECO:0000256" key="1">
    <source>
        <dbReference type="ARBA" id="ARBA00004127"/>
    </source>
</evidence>
<feature type="transmembrane region" description="Helical" evidence="8">
    <location>
        <begin position="73"/>
        <end position="97"/>
    </location>
</feature>
<feature type="transmembrane region" description="Helical" evidence="8">
    <location>
        <begin position="237"/>
        <end position="254"/>
    </location>
</feature>
<feature type="transmembrane region" description="Helical" evidence="8">
    <location>
        <begin position="332"/>
        <end position="349"/>
    </location>
</feature>
<dbReference type="GO" id="GO:0005789">
    <property type="term" value="C:endoplasmic reticulum membrane"/>
    <property type="evidence" value="ECO:0007669"/>
    <property type="project" value="TreeGrafter"/>
</dbReference>
<name>A0A067MVD7_BOTB1</name>
<dbReference type="PANTHER" id="PTHR10778">
    <property type="entry name" value="SOLUTE CARRIER FAMILY 35 MEMBER B"/>
    <property type="match status" value="1"/>
</dbReference>
<evidence type="ECO:0000256" key="5">
    <source>
        <dbReference type="ARBA" id="ARBA00022989"/>
    </source>
</evidence>
<feature type="transmembrane region" description="Helical" evidence="8">
    <location>
        <begin position="274"/>
        <end position="295"/>
    </location>
</feature>
<dbReference type="Proteomes" id="UP000027195">
    <property type="component" value="Unassembled WGS sequence"/>
</dbReference>
<evidence type="ECO:0008006" key="11">
    <source>
        <dbReference type="Google" id="ProtNLM"/>
    </source>
</evidence>
<dbReference type="GO" id="GO:0000139">
    <property type="term" value="C:Golgi membrane"/>
    <property type="evidence" value="ECO:0007669"/>
    <property type="project" value="TreeGrafter"/>
</dbReference>
<evidence type="ECO:0000313" key="10">
    <source>
        <dbReference type="Proteomes" id="UP000027195"/>
    </source>
</evidence>
<dbReference type="OrthoDB" id="999962at2759"/>